<evidence type="ECO:0000313" key="18">
    <source>
        <dbReference type="Proteomes" id="UP000618382"/>
    </source>
</evidence>
<keyword evidence="7 14" id="KW-0479">Metal-binding</keyword>
<evidence type="ECO:0000256" key="10">
    <source>
        <dbReference type="ARBA" id="ARBA00023239"/>
    </source>
</evidence>
<dbReference type="EMBL" id="JACCBK010000001">
    <property type="protein sequence ID" value="NYD87897.1"/>
    <property type="molecule type" value="Genomic_DNA"/>
</dbReference>
<dbReference type="InterPro" id="IPR003815">
    <property type="entry name" value="S-ribosylhomocysteinase"/>
</dbReference>
<comment type="cofactor">
    <cofactor evidence="14">
        <name>Fe cation</name>
        <dbReference type="ChEBI" id="CHEBI:24875"/>
    </cofactor>
    <text evidence="14">Binds 1 Fe cation per subunit.</text>
</comment>
<dbReference type="GO" id="GO:0043768">
    <property type="term" value="F:S-ribosylhomocysteine lyase activity"/>
    <property type="evidence" value="ECO:0007669"/>
    <property type="project" value="UniProtKB-UniRule"/>
</dbReference>
<protein>
    <recommendedName>
        <fullName evidence="5 14">S-ribosylhomocysteine lyase</fullName>
        <ecNumber evidence="4 14">4.4.1.21</ecNumber>
    </recommendedName>
    <alternativeName>
        <fullName evidence="12 14">AI-2 synthesis protein</fullName>
    </alternativeName>
    <alternativeName>
        <fullName evidence="13 14">Autoinducer-2 production protein LuxS</fullName>
    </alternativeName>
</protein>
<evidence type="ECO:0000313" key="16">
    <source>
        <dbReference type="EMBL" id="NYD87897.1"/>
    </source>
</evidence>
<comment type="function">
    <text evidence="11 14">Involved in the synthesis of autoinducer 2 (AI-2) which is secreted by bacteria and is used to communicate both the cell density and the metabolic potential of the environment. The regulation of gene expression in response to changes in cell density is called quorum sensing. Catalyzes the transformation of S-ribosylhomocysteine (RHC) to homocysteine (HC) and 4,5-dihydroxy-2,3-pentadione (DPD).</text>
</comment>
<dbReference type="Proteomes" id="UP000577956">
    <property type="component" value="Unassembled WGS sequence"/>
</dbReference>
<dbReference type="Proteomes" id="UP000618382">
    <property type="component" value="Unassembled WGS sequence"/>
</dbReference>
<comment type="similarity">
    <text evidence="2 14">Belongs to the LuxS family.</text>
</comment>
<dbReference type="NCBIfam" id="NF002604">
    <property type="entry name" value="PRK02260.1-4"/>
    <property type="match status" value="1"/>
</dbReference>
<evidence type="ECO:0000256" key="5">
    <source>
        <dbReference type="ARBA" id="ARBA00015130"/>
    </source>
</evidence>
<evidence type="ECO:0000256" key="7">
    <source>
        <dbReference type="ARBA" id="ARBA00022723"/>
    </source>
</evidence>
<evidence type="ECO:0000256" key="2">
    <source>
        <dbReference type="ARBA" id="ARBA00007311"/>
    </source>
</evidence>
<dbReference type="GO" id="GO:0009372">
    <property type="term" value="P:quorum sensing"/>
    <property type="evidence" value="ECO:0007669"/>
    <property type="project" value="UniProtKB-UniRule"/>
</dbReference>
<comment type="caution">
    <text evidence="16">The sequence shown here is derived from an EMBL/GenBank/DDBJ whole genome shotgun (WGS) entry which is preliminary data.</text>
</comment>
<dbReference type="PIRSF" id="PIRSF006160">
    <property type="entry name" value="AI2"/>
    <property type="match status" value="1"/>
</dbReference>
<evidence type="ECO:0000256" key="14">
    <source>
        <dbReference type="HAMAP-Rule" id="MF_00091"/>
    </source>
</evidence>
<keyword evidence="6 14" id="KW-0673">Quorum sensing</keyword>
<dbReference type="InterPro" id="IPR037005">
    <property type="entry name" value="LuxS_sf"/>
</dbReference>
<dbReference type="InterPro" id="IPR011249">
    <property type="entry name" value="Metalloenz_LuxS/M16"/>
</dbReference>
<organism evidence="16 17">
    <name type="scientific">Cellulomonas oligotrophica</name>
    <dbReference type="NCBI Taxonomy" id="931536"/>
    <lineage>
        <taxon>Bacteria</taxon>
        <taxon>Bacillati</taxon>
        <taxon>Actinomycetota</taxon>
        <taxon>Actinomycetes</taxon>
        <taxon>Micrococcales</taxon>
        <taxon>Cellulomonadaceae</taxon>
        <taxon>Cellulomonas</taxon>
    </lineage>
</organism>
<evidence type="ECO:0000313" key="17">
    <source>
        <dbReference type="Proteomes" id="UP000577956"/>
    </source>
</evidence>
<dbReference type="PANTHER" id="PTHR35799:SF1">
    <property type="entry name" value="S-RIBOSYLHOMOCYSTEINE LYASE"/>
    <property type="match status" value="1"/>
</dbReference>
<accession>A0A7Y9FJ18</accession>
<sequence>MDTPRMNVESFNLDHRTVDAPYIRLADLKVLPAGDVLSKYDVRFTQPNAAHLEMPTVHSLEHLFAEHSRNHSDRVLDFSPMGCQTGFYLMLQGRWDEAEVADLVAATLTDVLGATEVPAANEVQCGWGANHTLTGAQEAARTFLAARDGWAQVTRA</sequence>
<evidence type="ECO:0000256" key="11">
    <source>
        <dbReference type="ARBA" id="ARBA00024654"/>
    </source>
</evidence>
<evidence type="ECO:0000256" key="13">
    <source>
        <dbReference type="ARBA" id="ARBA00031777"/>
    </source>
</evidence>
<evidence type="ECO:0000256" key="4">
    <source>
        <dbReference type="ARBA" id="ARBA00012240"/>
    </source>
</evidence>
<reference evidence="15 18" key="2">
    <citation type="submission" date="2021-01" db="EMBL/GenBank/DDBJ databases">
        <title>Whole genome shotgun sequence of Cellulomonas oligotrophica NBRC 109435.</title>
        <authorList>
            <person name="Komaki H."/>
            <person name="Tamura T."/>
        </authorList>
    </citation>
    <scope>NUCLEOTIDE SEQUENCE [LARGE SCALE GENOMIC DNA]</scope>
    <source>
        <strain evidence="15 18">NBRC 109435</strain>
    </source>
</reference>
<dbReference type="EC" id="4.4.1.21" evidence="4 14"/>
<dbReference type="SUPFAM" id="SSF63411">
    <property type="entry name" value="LuxS/MPP-like metallohydrolase"/>
    <property type="match status" value="1"/>
</dbReference>
<evidence type="ECO:0000256" key="1">
    <source>
        <dbReference type="ARBA" id="ARBA00000297"/>
    </source>
</evidence>
<feature type="binding site" evidence="14">
    <location>
        <position position="58"/>
    </location>
    <ligand>
        <name>Fe cation</name>
        <dbReference type="ChEBI" id="CHEBI:24875"/>
    </ligand>
</feature>
<dbReference type="EMBL" id="BONN01000005">
    <property type="protein sequence ID" value="GIG32896.1"/>
    <property type="molecule type" value="Genomic_DNA"/>
</dbReference>
<evidence type="ECO:0000256" key="8">
    <source>
        <dbReference type="ARBA" id="ARBA00022929"/>
    </source>
</evidence>
<keyword evidence="9 14" id="KW-0408">Iron</keyword>
<keyword evidence="10 14" id="KW-0456">Lyase</keyword>
<dbReference type="GO" id="GO:0005506">
    <property type="term" value="F:iron ion binding"/>
    <property type="evidence" value="ECO:0007669"/>
    <property type="project" value="InterPro"/>
</dbReference>
<name>A0A7Y9FJ18_9CELL</name>
<gene>
    <name evidence="14 15" type="primary">luxS</name>
    <name evidence="16" type="ORF">BKA21_003446</name>
    <name evidence="15" type="ORF">Col01nite_20550</name>
</gene>
<comment type="catalytic activity">
    <reaction evidence="1 14">
        <text>S-(5-deoxy-D-ribos-5-yl)-L-homocysteine = (S)-4,5-dihydroxypentane-2,3-dione + L-homocysteine</text>
        <dbReference type="Rhea" id="RHEA:17753"/>
        <dbReference type="ChEBI" id="CHEBI:29484"/>
        <dbReference type="ChEBI" id="CHEBI:58195"/>
        <dbReference type="ChEBI" id="CHEBI:58199"/>
        <dbReference type="EC" id="4.4.1.21"/>
    </reaction>
</comment>
<reference evidence="16 17" key="1">
    <citation type="submission" date="2020-07" db="EMBL/GenBank/DDBJ databases">
        <title>Sequencing the genomes of 1000 actinobacteria strains.</title>
        <authorList>
            <person name="Klenk H.-P."/>
        </authorList>
    </citation>
    <scope>NUCLEOTIDE SEQUENCE [LARGE SCALE GENOMIC DNA]</scope>
    <source>
        <strain evidence="16 17">DSM 24482</strain>
    </source>
</reference>
<keyword evidence="18" id="KW-1185">Reference proteome</keyword>
<evidence type="ECO:0000256" key="9">
    <source>
        <dbReference type="ARBA" id="ARBA00023004"/>
    </source>
</evidence>
<evidence type="ECO:0000313" key="15">
    <source>
        <dbReference type="EMBL" id="GIG32896.1"/>
    </source>
</evidence>
<dbReference type="Pfam" id="PF02664">
    <property type="entry name" value="LuxS"/>
    <property type="match status" value="1"/>
</dbReference>
<dbReference type="Gene3D" id="3.30.1360.80">
    <property type="entry name" value="S-ribosylhomocysteinase (LuxS)"/>
    <property type="match status" value="1"/>
</dbReference>
<proteinExistence type="inferred from homology"/>
<comment type="subunit">
    <text evidence="3 14">Homodimer.</text>
</comment>
<dbReference type="HAMAP" id="MF_00091">
    <property type="entry name" value="LuxS"/>
    <property type="match status" value="1"/>
</dbReference>
<evidence type="ECO:0000256" key="6">
    <source>
        <dbReference type="ARBA" id="ARBA00022654"/>
    </source>
</evidence>
<dbReference type="PANTHER" id="PTHR35799">
    <property type="entry name" value="S-RIBOSYLHOMOCYSTEINE LYASE"/>
    <property type="match status" value="1"/>
</dbReference>
<keyword evidence="8 14" id="KW-0071">Autoinducer synthesis</keyword>
<feature type="binding site" evidence="14">
    <location>
        <position position="125"/>
    </location>
    <ligand>
        <name>Fe cation</name>
        <dbReference type="ChEBI" id="CHEBI:24875"/>
    </ligand>
</feature>
<evidence type="ECO:0000256" key="3">
    <source>
        <dbReference type="ARBA" id="ARBA00011738"/>
    </source>
</evidence>
<feature type="binding site" evidence="14">
    <location>
        <position position="62"/>
    </location>
    <ligand>
        <name>Fe cation</name>
        <dbReference type="ChEBI" id="CHEBI:24875"/>
    </ligand>
</feature>
<dbReference type="PRINTS" id="PR01487">
    <property type="entry name" value="LUXSPROTEIN"/>
</dbReference>
<dbReference type="AlphaFoldDB" id="A0A7Y9FJ18"/>
<evidence type="ECO:0000256" key="12">
    <source>
        <dbReference type="ARBA" id="ARBA00030600"/>
    </source>
</evidence>